<evidence type="ECO:0000313" key="2">
    <source>
        <dbReference type="Proteomes" id="UP001630127"/>
    </source>
</evidence>
<organism evidence="1 2">
    <name type="scientific">Cinchona calisaya</name>
    <dbReference type="NCBI Taxonomy" id="153742"/>
    <lineage>
        <taxon>Eukaryota</taxon>
        <taxon>Viridiplantae</taxon>
        <taxon>Streptophyta</taxon>
        <taxon>Embryophyta</taxon>
        <taxon>Tracheophyta</taxon>
        <taxon>Spermatophyta</taxon>
        <taxon>Magnoliopsida</taxon>
        <taxon>eudicotyledons</taxon>
        <taxon>Gunneridae</taxon>
        <taxon>Pentapetalae</taxon>
        <taxon>asterids</taxon>
        <taxon>lamiids</taxon>
        <taxon>Gentianales</taxon>
        <taxon>Rubiaceae</taxon>
        <taxon>Cinchonoideae</taxon>
        <taxon>Cinchoneae</taxon>
        <taxon>Cinchona</taxon>
    </lineage>
</organism>
<dbReference type="Proteomes" id="UP001630127">
    <property type="component" value="Unassembled WGS sequence"/>
</dbReference>
<dbReference type="AlphaFoldDB" id="A0ABD3ACC0"/>
<dbReference type="EMBL" id="JBJUIK010000004">
    <property type="protein sequence ID" value="KAL3529416.1"/>
    <property type="molecule type" value="Genomic_DNA"/>
</dbReference>
<protein>
    <submittedName>
        <fullName evidence="1">Uncharacterized protein</fullName>
    </submittedName>
</protein>
<name>A0ABD3ACC0_9GENT</name>
<proteinExistence type="predicted"/>
<gene>
    <name evidence="1" type="ORF">ACH5RR_008738</name>
</gene>
<sequence length="166" mass="19419">MKELRFINNDIPMQERSRLSTRNWHSLKCISKECQSLISDCSFIRLQLKETEEVSGFFFQERYQWCDDDINRVSYIPVETKKTEVHSTVLDFLSESVVILDGGKIVRFNPEIELSWLIDVPVPVLWLLNIPEMCIGELKGKLHYVLFSEYGLQLWALEIPIHLIGS</sequence>
<reference evidence="1 2" key="1">
    <citation type="submission" date="2024-11" db="EMBL/GenBank/DDBJ databases">
        <title>A near-complete genome assembly of Cinchona calisaya.</title>
        <authorList>
            <person name="Lian D.C."/>
            <person name="Zhao X.W."/>
            <person name="Wei L."/>
        </authorList>
    </citation>
    <scope>NUCLEOTIDE SEQUENCE [LARGE SCALE GENOMIC DNA]</scope>
    <source>
        <tissue evidence="1">Nenye</tissue>
    </source>
</reference>
<comment type="caution">
    <text evidence="1">The sequence shown here is derived from an EMBL/GenBank/DDBJ whole genome shotgun (WGS) entry which is preliminary data.</text>
</comment>
<accession>A0ABD3ACC0</accession>
<evidence type="ECO:0000313" key="1">
    <source>
        <dbReference type="EMBL" id="KAL3529416.1"/>
    </source>
</evidence>
<keyword evidence="2" id="KW-1185">Reference proteome</keyword>